<dbReference type="EMBL" id="MN740275">
    <property type="protein sequence ID" value="QHT97344.1"/>
    <property type="molecule type" value="Genomic_DNA"/>
</dbReference>
<organism evidence="1">
    <name type="scientific">viral metagenome</name>
    <dbReference type="NCBI Taxonomy" id="1070528"/>
    <lineage>
        <taxon>unclassified sequences</taxon>
        <taxon>metagenomes</taxon>
        <taxon>organismal metagenomes</taxon>
    </lineage>
</organism>
<evidence type="ECO:0000313" key="1">
    <source>
        <dbReference type="EMBL" id="QHT97344.1"/>
    </source>
</evidence>
<dbReference type="AlphaFoldDB" id="A0A6C0IVK6"/>
<reference evidence="1" key="1">
    <citation type="journal article" date="2020" name="Nature">
        <title>Giant virus diversity and host interactions through global metagenomics.</title>
        <authorList>
            <person name="Schulz F."/>
            <person name="Roux S."/>
            <person name="Paez-Espino D."/>
            <person name="Jungbluth S."/>
            <person name="Walsh D.A."/>
            <person name="Denef V.J."/>
            <person name="McMahon K.D."/>
            <person name="Konstantinidis K.T."/>
            <person name="Eloe-Fadrosh E.A."/>
            <person name="Kyrpides N.C."/>
            <person name="Woyke T."/>
        </authorList>
    </citation>
    <scope>NUCLEOTIDE SEQUENCE</scope>
    <source>
        <strain evidence="1">GVMAG-M-3300025138-11</strain>
    </source>
</reference>
<sequence>MNNNITNGGLNIGQPCSGSHCAIPIEANTTNLIHYNLNSANPPPNANIHYPGTLRQGNNYLDMPGIIDYQGTLNNPGPFNIQVAAGKSNGCMCDNQEGGAYNYIRNPLTNRKVNINSLLGKKIINNYIRQLS</sequence>
<name>A0A6C0IVK6_9ZZZZ</name>
<proteinExistence type="predicted"/>
<protein>
    <submittedName>
        <fullName evidence="1">Uncharacterized protein</fullName>
    </submittedName>
</protein>
<accession>A0A6C0IVK6</accession>